<dbReference type="GO" id="GO:0008270">
    <property type="term" value="F:zinc ion binding"/>
    <property type="evidence" value="ECO:0007669"/>
    <property type="project" value="UniProtKB-KW"/>
</dbReference>
<evidence type="ECO:0000256" key="8">
    <source>
        <dbReference type="PROSITE-ProRule" id="PRU00042"/>
    </source>
</evidence>
<evidence type="ECO:0000256" key="6">
    <source>
        <dbReference type="ARBA" id="ARBA00023163"/>
    </source>
</evidence>
<keyword evidence="7" id="KW-0539">Nucleus</keyword>
<comment type="caution">
    <text evidence="11">The sequence shown here is derived from an EMBL/GenBank/DDBJ whole genome shotgun (WGS) entry which is preliminary data.</text>
</comment>
<feature type="domain" description="C2H2-type" evidence="10">
    <location>
        <begin position="347"/>
        <end position="374"/>
    </location>
</feature>
<feature type="domain" description="C2H2-type" evidence="10">
    <location>
        <begin position="489"/>
        <end position="511"/>
    </location>
</feature>
<dbReference type="SUPFAM" id="SSF57667">
    <property type="entry name" value="beta-beta-alpha zinc fingers"/>
    <property type="match status" value="2"/>
</dbReference>
<evidence type="ECO:0000256" key="4">
    <source>
        <dbReference type="ARBA" id="ARBA00022833"/>
    </source>
</evidence>
<evidence type="ECO:0000256" key="1">
    <source>
        <dbReference type="ARBA" id="ARBA00004123"/>
    </source>
</evidence>
<evidence type="ECO:0000313" key="11">
    <source>
        <dbReference type="EMBL" id="CAB3379302.1"/>
    </source>
</evidence>
<evidence type="ECO:0000256" key="7">
    <source>
        <dbReference type="ARBA" id="ARBA00023242"/>
    </source>
</evidence>
<keyword evidence="12" id="KW-1185">Reference proteome</keyword>
<keyword evidence="3 8" id="KW-0863">Zinc-finger</keyword>
<dbReference type="PROSITE" id="PS50157">
    <property type="entry name" value="ZINC_FINGER_C2H2_2"/>
    <property type="match status" value="6"/>
</dbReference>
<dbReference type="Gene3D" id="3.10.100.10">
    <property type="entry name" value="Mannose-Binding Protein A, subunit A"/>
    <property type="match status" value="1"/>
</dbReference>
<dbReference type="EMBL" id="CADEPI010000183">
    <property type="protein sequence ID" value="CAB3379302.1"/>
    <property type="molecule type" value="Genomic_DNA"/>
</dbReference>
<keyword evidence="2" id="KW-0479">Metal-binding</keyword>
<comment type="subcellular location">
    <subcellularLocation>
        <location evidence="1">Nucleus</location>
    </subcellularLocation>
</comment>
<dbReference type="AlphaFoldDB" id="A0A8S1D6F1"/>
<dbReference type="GO" id="GO:0006357">
    <property type="term" value="P:regulation of transcription by RNA polymerase II"/>
    <property type="evidence" value="ECO:0007669"/>
    <property type="project" value="TreeGrafter"/>
</dbReference>
<dbReference type="PANTHER" id="PTHR46179:SF13">
    <property type="entry name" value="C2H2-TYPE DOMAIN-CONTAINING PROTEIN"/>
    <property type="match status" value="1"/>
</dbReference>
<dbReference type="InterPro" id="IPR016186">
    <property type="entry name" value="C-type_lectin-like/link_sf"/>
</dbReference>
<sequence length="547" mass="63503">MRIFALFWVVGTILVHNCICENRVTIGGREYIIFAELYDRPAAVSLCQSNEAQLIVFETEKEQIDVAQFLYSNDFPFLRAYWTDAIRSLNNLDVFVWESTGTEVDKILWAPNEPNPSMDNSWAYFLSEDIKMITEFWWHRGRIRIGDHPSPSRILLAQGSHRRPFLPEQNSAVTKVASVTPPRAEFCWHRGRIGDPSPLLRDRDDQTRYLFSTPASTLCNLTPVRRNFVTKSTRFVPKAITKEENEKTGEKEKQFTCPEFDCQKAYASKYKLHLHLKNHNSGALPLGNCTSRSLDPLASKANEAASPTKASALVKCHIPNCIKVYANKYSMLKHVKVDHILAKSSFYDCALCGSRFKTRNTIKDHWHTHLGLTPYSCNFCPRVFSCVRLLKKHLWNHNVFKCNTSNCPDWILGKDNFRLHKQRCHSIGFVTCHYCNRQFEKKCHLSRHIKYKHFPRIPVYLKCTHCDRVYNHKRNLDMHIKIKHKLLRIPCQLCEKTLTTNQRLAKHMAVHEPGYAYRRVYPRVPNRKTRKDAGVPRIDMAKLLAGT</sequence>
<dbReference type="CDD" id="cd00037">
    <property type="entry name" value="CLECT"/>
    <property type="match status" value="1"/>
</dbReference>
<dbReference type="InterPro" id="IPR016187">
    <property type="entry name" value="CTDL_fold"/>
</dbReference>
<feature type="signal peptide" evidence="9">
    <location>
        <begin position="1"/>
        <end position="20"/>
    </location>
</feature>
<dbReference type="PROSITE" id="PS00028">
    <property type="entry name" value="ZINC_FINGER_C2H2_1"/>
    <property type="match status" value="6"/>
</dbReference>
<evidence type="ECO:0000313" key="12">
    <source>
        <dbReference type="Proteomes" id="UP000494165"/>
    </source>
</evidence>
<dbReference type="OrthoDB" id="2687452at2759"/>
<dbReference type="Gene3D" id="3.30.160.60">
    <property type="entry name" value="Classic Zinc Finger"/>
    <property type="match status" value="3"/>
</dbReference>
<feature type="domain" description="C2H2-type" evidence="10">
    <location>
        <begin position="430"/>
        <end position="458"/>
    </location>
</feature>
<dbReference type="Proteomes" id="UP000494165">
    <property type="component" value="Unassembled WGS sequence"/>
</dbReference>
<keyword evidence="6" id="KW-0804">Transcription</keyword>
<dbReference type="PANTHER" id="PTHR46179">
    <property type="entry name" value="ZINC FINGER PROTEIN"/>
    <property type="match status" value="1"/>
</dbReference>
<keyword evidence="4" id="KW-0862">Zinc</keyword>
<evidence type="ECO:0000256" key="9">
    <source>
        <dbReference type="SAM" id="SignalP"/>
    </source>
</evidence>
<dbReference type="SUPFAM" id="SSF56436">
    <property type="entry name" value="C-type lectin-like"/>
    <property type="match status" value="1"/>
</dbReference>
<name>A0A8S1D6F1_9INSE</name>
<dbReference type="SMART" id="SM00355">
    <property type="entry name" value="ZnF_C2H2"/>
    <property type="match status" value="8"/>
</dbReference>
<evidence type="ECO:0000256" key="5">
    <source>
        <dbReference type="ARBA" id="ARBA00023015"/>
    </source>
</evidence>
<feature type="chain" id="PRO_5035759197" description="C2H2-type domain-containing protein" evidence="9">
    <location>
        <begin position="21"/>
        <end position="547"/>
    </location>
</feature>
<organism evidence="11 12">
    <name type="scientific">Cloeon dipterum</name>
    <dbReference type="NCBI Taxonomy" id="197152"/>
    <lineage>
        <taxon>Eukaryota</taxon>
        <taxon>Metazoa</taxon>
        <taxon>Ecdysozoa</taxon>
        <taxon>Arthropoda</taxon>
        <taxon>Hexapoda</taxon>
        <taxon>Insecta</taxon>
        <taxon>Pterygota</taxon>
        <taxon>Palaeoptera</taxon>
        <taxon>Ephemeroptera</taxon>
        <taxon>Pisciforma</taxon>
        <taxon>Baetidae</taxon>
        <taxon>Cloeon</taxon>
    </lineage>
</organism>
<keyword evidence="9" id="KW-0732">Signal</keyword>
<keyword evidence="5" id="KW-0805">Transcription regulation</keyword>
<proteinExistence type="predicted"/>
<reference evidence="11 12" key="1">
    <citation type="submission" date="2020-04" db="EMBL/GenBank/DDBJ databases">
        <authorList>
            <person name="Alioto T."/>
            <person name="Alioto T."/>
            <person name="Gomez Garrido J."/>
        </authorList>
    </citation>
    <scope>NUCLEOTIDE SEQUENCE [LARGE SCALE GENOMIC DNA]</scope>
</reference>
<evidence type="ECO:0000256" key="3">
    <source>
        <dbReference type="ARBA" id="ARBA00022771"/>
    </source>
</evidence>
<accession>A0A8S1D6F1</accession>
<evidence type="ECO:0000259" key="10">
    <source>
        <dbReference type="PROSITE" id="PS50157"/>
    </source>
</evidence>
<dbReference type="InterPro" id="IPR013087">
    <property type="entry name" value="Znf_C2H2_type"/>
</dbReference>
<feature type="domain" description="C2H2-type" evidence="10">
    <location>
        <begin position="375"/>
        <end position="397"/>
    </location>
</feature>
<feature type="domain" description="C2H2-type" evidence="10">
    <location>
        <begin position="255"/>
        <end position="285"/>
    </location>
</feature>
<gene>
    <name evidence="11" type="ORF">CLODIP_2_CD07553</name>
</gene>
<feature type="domain" description="C2H2-type" evidence="10">
    <location>
        <begin position="461"/>
        <end position="489"/>
    </location>
</feature>
<evidence type="ECO:0000256" key="2">
    <source>
        <dbReference type="ARBA" id="ARBA00022723"/>
    </source>
</evidence>
<dbReference type="InterPro" id="IPR051061">
    <property type="entry name" value="Zinc_finger_trans_reg"/>
</dbReference>
<dbReference type="InterPro" id="IPR036236">
    <property type="entry name" value="Znf_C2H2_sf"/>
</dbReference>
<protein>
    <recommendedName>
        <fullName evidence="10">C2H2-type domain-containing protein</fullName>
    </recommendedName>
</protein>
<dbReference type="Pfam" id="PF00096">
    <property type="entry name" value="zf-C2H2"/>
    <property type="match status" value="1"/>
</dbReference>
<dbReference type="GO" id="GO:0005634">
    <property type="term" value="C:nucleus"/>
    <property type="evidence" value="ECO:0007669"/>
    <property type="project" value="UniProtKB-SubCell"/>
</dbReference>